<accession>A0A8S1YH17</accession>
<organism evidence="1 2">
    <name type="scientific">Paramecium pentaurelia</name>
    <dbReference type="NCBI Taxonomy" id="43138"/>
    <lineage>
        <taxon>Eukaryota</taxon>
        <taxon>Sar</taxon>
        <taxon>Alveolata</taxon>
        <taxon>Ciliophora</taxon>
        <taxon>Intramacronucleata</taxon>
        <taxon>Oligohymenophorea</taxon>
        <taxon>Peniculida</taxon>
        <taxon>Parameciidae</taxon>
        <taxon>Paramecium</taxon>
    </lineage>
</organism>
<keyword evidence="2" id="KW-1185">Reference proteome</keyword>
<comment type="caution">
    <text evidence="1">The sequence shown here is derived from an EMBL/GenBank/DDBJ whole genome shotgun (WGS) entry which is preliminary data.</text>
</comment>
<protein>
    <submittedName>
        <fullName evidence="1">Uncharacterized protein</fullName>
    </submittedName>
</protein>
<evidence type="ECO:0000313" key="2">
    <source>
        <dbReference type="Proteomes" id="UP000689195"/>
    </source>
</evidence>
<dbReference type="AlphaFoldDB" id="A0A8S1YH17"/>
<name>A0A8S1YH17_9CILI</name>
<dbReference type="EMBL" id="CAJJDO010000169">
    <property type="protein sequence ID" value="CAD8212553.1"/>
    <property type="molecule type" value="Genomic_DNA"/>
</dbReference>
<reference evidence="1" key="1">
    <citation type="submission" date="2021-01" db="EMBL/GenBank/DDBJ databases">
        <authorList>
            <consortium name="Genoscope - CEA"/>
            <person name="William W."/>
        </authorList>
    </citation>
    <scope>NUCLEOTIDE SEQUENCE</scope>
</reference>
<dbReference type="Proteomes" id="UP000689195">
    <property type="component" value="Unassembled WGS sequence"/>
</dbReference>
<sequence length="509" mass="61439">MYIKYSQLQYLLQSIIIYSFFSIECKQGYYSDRFSGQFYIFLQSLNCKTFYHSIIQFNDEWKVKLKVINQVLKQQSNPRYFFPQDESNNPQDYKLICYLCNDGFILQNGKCIKQLLRWLIFNLLSLIQQKCSDFLSYFKFCRERTQDEFVTLYSNYLLNEKNLIYSCQCLKAFSFNQDLYYDQIFGELISCQNSIGCENVLNYELNLYCSTEEYYRTLQLISNLDQQTQFKMKNILFDSLLQSKPQQSNFADLEFDSKYEIMNKKFIRKMRIYLISNQEQICSVNQISYISQKFSKLMFNYQQHLKLKSLQKQKFIKNYTFQIFHIQNLKIFNLKYNILLTQNLFLFKDLSQQPYKWKKIDFYLQTRNNNCYSFSRIKIHKVFFHYHFKTSNAQVQIMRFSIFNCIFLNVNLFEFYSNQPISIEFDVIQIFANLNTCSFLITSKITEIMILNIQNLLISGLMQIVITFYNIKQLIENQTINEMKIIDSIIIQFENYAVINNIQINQFHT</sequence>
<gene>
    <name evidence="1" type="ORF">PPENT_87.1.T1690027</name>
</gene>
<proteinExistence type="predicted"/>
<evidence type="ECO:0000313" key="1">
    <source>
        <dbReference type="EMBL" id="CAD8212553.1"/>
    </source>
</evidence>